<keyword evidence="4" id="KW-1185">Reference proteome</keyword>
<reference evidence="3 4" key="1">
    <citation type="submission" date="2015-05" db="EMBL/GenBank/DDBJ databases">
        <title>Distinctive expansion of gene families associated with plant cell wall degradation and secondary metabolism in the genomes of grapevine trunk pathogens.</title>
        <authorList>
            <person name="Lawrence D.P."/>
            <person name="Travadon R."/>
            <person name="Rolshausen P.E."/>
            <person name="Baumgartner K."/>
        </authorList>
    </citation>
    <scope>NUCLEOTIDE SEQUENCE [LARGE SCALE GENOMIC DNA]</scope>
    <source>
        <strain evidence="3">DA912</strain>
    </source>
</reference>
<organism evidence="3 4">
    <name type="scientific">Diaporthe ampelina</name>
    <dbReference type="NCBI Taxonomy" id="1214573"/>
    <lineage>
        <taxon>Eukaryota</taxon>
        <taxon>Fungi</taxon>
        <taxon>Dikarya</taxon>
        <taxon>Ascomycota</taxon>
        <taxon>Pezizomycotina</taxon>
        <taxon>Sordariomycetes</taxon>
        <taxon>Sordariomycetidae</taxon>
        <taxon>Diaporthales</taxon>
        <taxon>Diaporthaceae</taxon>
        <taxon>Diaporthe</taxon>
    </lineage>
</organism>
<dbReference type="Proteomes" id="UP000034680">
    <property type="component" value="Unassembled WGS sequence"/>
</dbReference>
<reference evidence="3 4" key="2">
    <citation type="submission" date="2015-05" db="EMBL/GenBank/DDBJ databases">
        <authorList>
            <person name="Morales-Cruz A."/>
            <person name="Amrine K.C."/>
            <person name="Cantu D."/>
        </authorList>
    </citation>
    <scope>NUCLEOTIDE SEQUENCE [LARGE SCALE GENOMIC DNA]</scope>
    <source>
        <strain evidence="3">DA912</strain>
    </source>
</reference>
<evidence type="ECO:0000256" key="1">
    <source>
        <dbReference type="SAM" id="MobiDB-lite"/>
    </source>
</evidence>
<protein>
    <submittedName>
        <fullName evidence="3">Putative integral membrane protein</fullName>
    </submittedName>
</protein>
<evidence type="ECO:0000256" key="2">
    <source>
        <dbReference type="SAM" id="Phobius"/>
    </source>
</evidence>
<dbReference type="AlphaFoldDB" id="A0A0G2F3T1"/>
<dbReference type="EMBL" id="LCUC01000809">
    <property type="protein sequence ID" value="KKY29412.1"/>
    <property type="molecule type" value="Genomic_DNA"/>
</dbReference>
<evidence type="ECO:0000313" key="4">
    <source>
        <dbReference type="Proteomes" id="UP000034680"/>
    </source>
</evidence>
<dbReference type="OrthoDB" id="9976870at2759"/>
<gene>
    <name evidence="3" type="ORF">UCDDA912_g10672</name>
</gene>
<feature type="transmembrane region" description="Helical" evidence="2">
    <location>
        <begin position="20"/>
        <end position="41"/>
    </location>
</feature>
<keyword evidence="2" id="KW-0472">Membrane</keyword>
<keyword evidence="2" id="KW-0812">Transmembrane</keyword>
<keyword evidence="2" id="KW-1133">Transmembrane helix</keyword>
<evidence type="ECO:0000313" key="3">
    <source>
        <dbReference type="EMBL" id="KKY29412.1"/>
    </source>
</evidence>
<feature type="region of interest" description="Disordered" evidence="1">
    <location>
        <begin position="57"/>
        <end position="95"/>
    </location>
</feature>
<accession>A0A0G2F3T1</accession>
<name>A0A0G2F3T1_9PEZI</name>
<sequence length="138" mass="15368">MARAPFIEHYWTPLDNLNYWTGFIVLLSNVESAIGLIASSIPSINKFIYRRTTLAHKPPPALKPSRRSLVTFGSAPVRPKGSSKRFRNPTDQGTSFASVHAGDWARLQDRDSDTSTDEVGGIRAEYTYQVELSKIGTK</sequence>
<proteinExistence type="predicted"/>
<comment type="caution">
    <text evidence="3">The sequence shown here is derived from an EMBL/GenBank/DDBJ whole genome shotgun (WGS) entry which is preliminary data.</text>
</comment>